<dbReference type="Proteomes" id="UP000010478">
    <property type="component" value="Chromosome"/>
</dbReference>
<dbReference type="HOGENOM" id="CLU_709484_0_0_3"/>
<sequence>MTVQIKLSNNQKTQLQSVEAIYKYFYDTLVKGGISAEQKRQIQERFAHRQCLWDESTGKFWQPKHAFLDDVGFFGNRRTTIPSSNSYCEVYQLLGQRISPTVQDYLDFLAELAAEYGNNALNEADKNCAIQVLNRLESQQLLQGVAVNNIPIITANNTLCLAEKVLIPDAHWRKDYIDSNRILHDRVSAKFAKSVGCLSLLKDAIERSKTVKIARNTKSCDWCLEWQNTLNSAELRSGLKRLIFHECESEPILDLIWLAKAQVAAASQINVDLFLSDETCIATDIPGTQHFDEFNKNFQIISSASRYIMLSYLAESINARLGEYSVKNLLPLASIIDAEPCNIHSLLNELRIRSLPSLVTATEPENQEYNISKAATNSRGESSIYWGAF</sequence>
<dbReference type="AlphaFoldDB" id="K9VJN1"/>
<organism evidence="1 2">
    <name type="scientific">Phormidium nigroviride PCC 7112</name>
    <dbReference type="NCBI Taxonomy" id="179408"/>
    <lineage>
        <taxon>Bacteria</taxon>
        <taxon>Bacillati</taxon>
        <taxon>Cyanobacteriota</taxon>
        <taxon>Cyanophyceae</taxon>
        <taxon>Oscillatoriophycideae</taxon>
        <taxon>Oscillatoriales</taxon>
        <taxon>Oscillatoriaceae</taxon>
        <taxon>Phormidium</taxon>
    </lineage>
</organism>
<dbReference type="STRING" id="179408.Osc7112_3320"/>
<gene>
    <name evidence="1" type="ORF">Osc7112_3320</name>
</gene>
<evidence type="ECO:0000313" key="1">
    <source>
        <dbReference type="EMBL" id="AFZ07702.1"/>
    </source>
</evidence>
<reference evidence="1 2" key="1">
    <citation type="submission" date="2012-05" db="EMBL/GenBank/DDBJ databases">
        <title>Finished chromosome of genome of Oscillatoria sp. PCC 7112.</title>
        <authorList>
            <consortium name="US DOE Joint Genome Institute"/>
            <person name="Gugger M."/>
            <person name="Coursin T."/>
            <person name="Rippka R."/>
            <person name="Tandeau De Marsac N."/>
            <person name="Huntemann M."/>
            <person name="Wei C.-L."/>
            <person name="Han J."/>
            <person name="Detter J.C."/>
            <person name="Han C."/>
            <person name="Tapia R."/>
            <person name="Davenport K."/>
            <person name="Daligault H."/>
            <person name="Erkkila T."/>
            <person name="Gu W."/>
            <person name="Munk A.C.C."/>
            <person name="Teshima H."/>
            <person name="Xu Y."/>
            <person name="Chain P."/>
            <person name="Chen A."/>
            <person name="Krypides N."/>
            <person name="Mavromatis K."/>
            <person name="Markowitz V."/>
            <person name="Szeto E."/>
            <person name="Ivanova N."/>
            <person name="Mikhailova N."/>
            <person name="Ovchinnikova G."/>
            <person name="Pagani I."/>
            <person name="Pati A."/>
            <person name="Goodwin L."/>
            <person name="Peters L."/>
            <person name="Pitluck S."/>
            <person name="Woyke T."/>
            <person name="Kerfeld C."/>
        </authorList>
    </citation>
    <scope>NUCLEOTIDE SEQUENCE [LARGE SCALE GENOMIC DNA]</scope>
    <source>
        <strain evidence="1 2">PCC 7112</strain>
    </source>
</reference>
<accession>K9VJN1</accession>
<keyword evidence="2" id="KW-1185">Reference proteome</keyword>
<dbReference type="KEGG" id="oni:Osc7112_3320"/>
<name>K9VJN1_9CYAN</name>
<protein>
    <submittedName>
        <fullName evidence="1">Uncharacterized protein</fullName>
    </submittedName>
</protein>
<dbReference type="RefSeq" id="WP_015176970.1">
    <property type="nucleotide sequence ID" value="NC_019729.1"/>
</dbReference>
<dbReference type="eggNOG" id="ENOG5033QAP">
    <property type="taxonomic scope" value="Bacteria"/>
</dbReference>
<proteinExistence type="predicted"/>
<dbReference type="EMBL" id="CP003614">
    <property type="protein sequence ID" value="AFZ07702.1"/>
    <property type="molecule type" value="Genomic_DNA"/>
</dbReference>
<evidence type="ECO:0000313" key="2">
    <source>
        <dbReference type="Proteomes" id="UP000010478"/>
    </source>
</evidence>